<evidence type="ECO:0000256" key="5">
    <source>
        <dbReference type="ARBA" id="ARBA00022989"/>
    </source>
</evidence>
<reference evidence="9" key="1">
    <citation type="journal article" date="2007" name="Int. J. Syst. Evol. Microbiol.">
        <title>Luteimonas composti sp. nov., a moderately thermophilic bacterium isolated from food waste.</title>
        <authorList>
            <person name="Young C.C."/>
            <person name="Kampfer P."/>
            <person name="Chen W.M."/>
            <person name="Yen W.S."/>
            <person name="Arun A.B."/>
            <person name="Lai W.A."/>
            <person name="Shen F.T."/>
            <person name="Rekha P.D."/>
            <person name="Lin K.Y."/>
            <person name="Chou J.H."/>
        </authorList>
    </citation>
    <scope>NUCLEOTIDE SEQUENCE</scope>
    <source>
        <strain evidence="9">CC-YY355</strain>
    </source>
</reference>
<evidence type="ECO:0000313" key="9">
    <source>
        <dbReference type="EMBL" id="MDH7452060.1"/>
    </source>
</evidence>
<comment type="subcellular location">
    <subcellularLocation>
        <location evidence="1">Membrane</location>
        <topology evidence="1">Multi-pass membrane protein</topology>
    </subcellularLocation>
</comment>
<evidence type="ECO:0000313" key="10">
    <source>
        <dbReference type="Proteomes" id="UP001160550"/>
    </source>
</evidence>
<keyword evidence="4 7" id="KW-0812">Transmembrane</keyword>
<dbReference type="InterPro" id="IPR003362">
    <property type="entry name" value="Bact_transf"/>
</dbReference>
<evidence type="ECO:0000256" key="1">
    <source>
        <dbReference type="ARBA" id="ARBA00004141"/>
    </source>
</evidence>
<evidence type="ECO:0000256" key="2">
    <source>
        <dbReference type="ARBA" id="ARBA00006464"/>
    </source>
</evidence>
<gene>
    <name evidence="9" type="ORF">QF205_03060</name>
</gene>
<dbReference type="Proteomes" id="UP001160550">
    <property type="component" value="Unassembled WGS sequence"/>
</dbReference>
<protein>
    <submittedName>
        <fullName evidence="9">TIGR03013 family PEP-CTERM/XrtA system glycosyltransferase</fullName>
    </submittedName>
</protein>
<dbReference type="NCBIfam" id="TIGR03025">
    <property type="entry name" value="EPS_sugtrans"/>
    <property type="match status" value="1"/>
</dbReference>
<name>A0ABT6MN85_9GAMM</name>
<evidence type="ECO:0000259" key="8">
    <source>
        <dbReference type="Pfam" id="PF02397"/>
    </source>
</evidence>
<dbReference type="Pfam" id="PF02397">
    <property type="entry name" value="Bac_transf"/>
    <property type="match status" value="1"/>
</dbReference>
<dbReference type="PANTHER" id="PTHR30576">
    <property type="entry name" value="COLANIC BIOSYNTHESIS UDP-GLUCOSE LIPID CARRIER TRANSFERASE"/>
    <property type="match status" value="1"/>
</dbReference>
<proteinExistence type="inferred from homology"/>
<feature type="transmembrane region" description="Helical" evidence="7">
    <location>
        <begin position="75"/>
        <end position="94"/>
    </location>
</feature>
<sequence length="489" mass="55062">MSKAEFTELLQAPAARRAARLMPRFMRRTASRWLALVVALEVVLLMGAVFLAVYLRFISAPDPLAYYAPLWLQGVRALLFATMVVLGMTTMGLYQPHLRESWSGSLVRQAVGFMFGTCALLVIYYAFPPLELGRGILTMALLFGFVLVTGLRAMSDRLVDMEALKQRVLVLGSGDRAALIEQRLRRQADRRRFRVVGYVRCGNESSAVGADKLVSIDTPLAEWALVHRIDEIVFGPDDRRGGLPMQDLLQCKQIGVQVTDLASFFEREAGKIKISLTDPSWLVFSGGFDSSVGRQLSKRAMDVIASLAVLALTWPLLLLVALAIRIESGPGQPILYRQERVGLLGSVFSLVKFRSMRTDAEQDGKARWAGKNDDRVTRVGRIIRRTRLDELPQLWNILRGDMSIVGPRPERPEFVSELDSELRYYSLRHCVRPGLAGWAQLRYAYGASKQDAEEKLKYDLYYVKNHNLMFDVLILIQTFEVVVFGRGVR</sequence>
<feature type="domain" description="Bacterial sugar transferase" evidence="8">
    <location>
        <begin position="298"/>
        <end position="483"/>
    </location>
</feature>
<feature type="transmembrane region" description="Helical" evidence="7">
    <location>
        <begin position="132"/>
        <end position="151"/>
    </location>
</feature>
<comment type="similarity">
    <text evidence="2">Belongs to the bacterial sugar transferase family.</text>
</comment>
<dbReference type="NCBIfam" id="TIGR03013">
    <property type="entry name" value="EpsB_2"/>
    <property type="match status" value="1"/>
</dbReference>
<feature type="transmembrane region" description="Helical" evidence="7">
    <location>
        <begin position="33"/>
        <end position="55"/>
    </location>
</feature>
<organism evidence="9 10">
    <name type="scientific">Luteimonas composti</name>
    <dbReference type="NCBI Taxonomy" id="398257"/>
    <lineage>
        <taxon>Bacteria</taxon>
        <taxon>Pseudomonadati</taxon>
        <taxon>Pseudomonadota</taxon>
        <taxon>Gammaproteobacteria</taxon>
        <taxon>Lysobacterales</taxon>
        <taxon>Lysobacteraceae</taxon>
        <taxon>Luteimonas</taxon>
    </lineage>
</organism>
<dbReference type="InterPro" id="IPR017464">
    <property type="entry name" value="Sugar_tfrase_EpsB_2"/>
</dbReference>
<comment type="caution">
    <text evidence="9">The sequence shown here is derived from an EMBL/GenBank/DDBJ whole genome shotgun (WGS) entry which is preliminary data.</text>
</comment>
<dbReference type="RefSeq" id="WP_280941266.1">
    <property type="nucleotide sequence ID" value="NZ_JARYGX010000008.1"/>
</dbReference>
<evidence type="ECO:0000256" key="6">
    <source>
        <dbReference type="ARBA" id="ARBA00023136"/>
    </source>
</evidence>
<reference evidence="9" key="2">
    <citation type="submission" date="2023-04" db="EMBL/GenBank/DDBJ databases">
        <authorList>
            <person name="Sun J.-Q."/>
        </authorList>
    </citation>
    <scope>NUCLEOTIDE SEQUENCE</scope>
    <source>
        <strain evidence="9">CC-YY355</strain>
    </source>
</reference>
<accession>A0ABT6MN85</accession>
<evidence type="ECO:0000256" key="4">
    <source>
        <dbReference type="ARBA" id="ARBA00022692"/>
    </source>
</evidence>
<keyword evidence="3" id="KW-0808">Transferase</keyword>
<feature type="transmembrane region" description="Helical" evidence="7">
    <location>
        <begin position="106"/>
        <end position="126"/>
    </location>
</feature>
<dbReference type="PANTHER" id="PTHR30576:SF0">
    <property type="entry name" value="UNDECAPRENYL-PHOSPHATE N-ACETYLGALACTOSAMINYL 1-PHOSPHATE TRANSFERASE-RELATED"/>
    <property type="match status" value="1"/>
</dbReference>
<keyword evidence="5 7" id="KW-1133">Transmembrane helix</keyword>
<evidence type="ECO:0000256" key="3">
    <source>
        <dbReference type="ARBA" id="ARBA00022679"/>
    </source>
</evidence>
<keyword evidence="6 7" id="KW-0472">Membrane</keyword>
<dbReference type="InterPro" id="IPR017475">
    <property type="entry name" value="EPS_sugar_tfrase"/>
</dbReference>
<evidence type="ECO:0000256" key="7">
    <source>
        <dbReference type="SAM" id="Phobius"/>
    </source>
</evidence>
<dbReference type="EMBL" id="JARYGX010000008">
    <property type="protein sequence ID" value="MDH7452060.1"/>
    <property type="molecule type" value="Genomic_DNA"/>
</dbReference>
<feature type="transmembrane region" description="Helical" evidence="7">
    <location>
        <begin position="303"/>
        <end position="324"/>
    </location>
</feature>
<keyword evidence="10" id="KW-1185">Reference proteome</keyword>